<reference evidence="1" key="2">
    <citation type="journal article" date="2015" name="Fish Shellfish Immunol.">
        <title>Early steps in the European eel (Anguilla anguilla)-Vibrio vulnificus interaction in the gills: Role of the RtxA13 toxin.</title>
        <authorList>
            <person name="Callol A."/>
            <person name="Pajuelo D."/>
            <person name="Ebbesson L."/>
            <person name="Teles M."/>
            <person name="MacKenzie S."/>
            <person name="Amaro C."/>
        </authorList>
    </citation>
    <scope>NUCLEOTIDE SEQUENCE</scope>
</reference>
<reference evidence="1" key="1">
    <citation type="submission" date="2014-11" db="EMBL/GenBank/DDBJ databases">
        <authorList>
            <person name="Amaro Gonzalez C."/>
        </authorList>
    </citation>
    <scope>NUCLEOTIDE SEQUENCE</scope>
</reference>
<name>A0A0E9U837_ANGAN</name>
<proteinExistence type="predicted"/>
<dbReference type="AlphaFoldDB" id="A0A0E9U837"/>
<sequence>MGNKLDFSVDVIIYSNKFFNNSFFFHSQRMFECQILN</sequence>
<dbReference type="EMBL" id="GBXM01046690">
    <property type="protein sequence ID" value="JAH61887.1"/>
    <property type="molecule type" value="Transcribed_RNA"/>
</dbReference>
<accession>A0A0E9U837</accession>
<protein>
    <submittedName>
        <fullName evidence="1">Uncharacterized protein</fullName>
    </submittedName>
</protein>
<organism evidence="1">
    <name type="scientific">Anguilla anguilla</name>
    <name type="common">European freshwater eel</name>
    <name type="synonym">Muraena anguilla</name>
    <dbReference type="NCBI Taxonomy" id="7936"/>
    <lineage>
        <taxon>Eukaryota</taxon>
        <taxon>Metazoa</taxon>
        <taxon>Chordata</taxon>
        <taxon>Craniata</taxon>
        <taxon>Vertebrata</taxon>
        <taxon>Euteleostomi</taxon>
        <taxon>Actinopterygii</taxon>
        <taxon>Neopterygii</taxon>
        <taxon>Teleostei</taxon>
        <taxon>Anguilliformes</taxon>
        <taxon>Anguillidae</taxon>
        <taxon>Anguilla</taxon>
    </lineage>
</organism>
<evidence type="ECO:0000313" key="1">
    <source>
        <dbReference type="EMBL" id="JAH61887.1"/>
    </source>
</evidence>